<evidence type="ECO:0000256" key="5">
    <source>
        <dbReference type="ARBA" id="ARBA00022989"/>
    </source>
</evidence>
<keyword evidence="7" id="KW-0460">Magnesium</keyword>
<feature type="transmembrane region" description="Helical" evidence="8">
    <location>
        <begin position="51"/>
        <end position="72"/>
    </location>
</feature>
<keyword evidence="10" id="KW-1185">Reference proteome</keyword>
<keyword evidence="2" id="KW-1003">Cell membrane</keyword>
<name>A0A8J3DCK9_9BACT</name>
<keyword evidence="6 8" id="KW-0472">Membrane</keyword>
<keyword evidence="4 8" id="KW-0812">Transmembrane</keyword>
<gene>
    <name evidence="9" type="ORF">GCM10007047_21950</name>
</gene>
<dbReference type="RefSeq" id="WP_189515062.1">
    <property type="nucleotide sequence ID" value="NZ_BMXG01000013.1"/>
</dbReference>
<dbReference type="Gene3D" id="3.40.50.720">
    <property type="entry name" value="NAD(P)-binding Rossmann-like Domain"/>
    <property type="match status" value="1"/>
</dbReference>
<keyword evidence="3" id="KW-0808">Transferase</keyword>
<dbReference type="PANTHER" id="PTHR22926">
    <property type="entry name" value="PHOSPHO-N-ACETYLMURAMOYL-PENTAPEPTIDE-TRANSFERASE"/>
    <property type="match status" value="1"/>
</dbReference>
<feature type="transmembrane region" description="Helical" evidence="8">
    <location>
        <begin position="6"/>
        <end position="30"/>
    </location>
</feature>
<evidence type="ECO:0000313" key="10">
    <source>
        <dbReference type="Proteomes" id="UP000642829"/>
    </source>
</evidence>
<feature type="binding site" evidence="7">
    <location>
        <position position="220"/>
    </location>
    <ligand>
        <name>Mg(2+)</name>
        <dbReference type="ChEBI" id="CHEBI:18420"/>
    </ligand>
</feature>
<feature type="transmembrane region" description="Helical" evidence="8">
    <location>
        <begin position="334"/>
        <end position="353"/>
    </location>
</feature>
<dbReference type="Proteomes" id="UP000642829">
    <property type="component" value="Unassembled WGS sequence"/>
</dbReference>
<dbReference type="InterPro" id="IPR036291">
    <property type="entry name" value="NAD(P)-bd_dom_sf"/>
</dbReference>
<dbReference type="GO" id="GO:0071555">
    <property type="term" value="P:cell wall organization"/>
    <property type="evidence" value="ECO:0007669"/>
    <property type="project" value="TreeGrafter"/>
</dbReference>
<feature type="binding site" evidence="7">
    <location>
        <position position="160"/>
    </location>
    <ligand>
        <name>Mg(2+)</name>
        <dbReference type="ChEBI" id="CHEBI:18420"/>
    </ligand>
</feature>
<dbReference type="AlphaFoldDB" id="A0A8J3DCK9"/>
<feature type="transmembrane region" description="Helical" evidence="8">
    <location>
        <begin position="193"/>
        <end position="209"/>
    </location>
</feature>
<sequence length="642" mass="71222">MNELSKYFVVFGVGFAVSLILTRVMIWLGPRLGMIDMPDERRIHKTPIPRAGGVAVFLAFNFAAVCLYAYIWPWTFTGRLDEQWWLSFLAASSILCAVGIWDDIKGTSPIIKLGGQIAASCVLFFLSGKGFDHMLGIDFPWFINLILTIVWCVALINAFNLIDGLDGLCGGLAIISSLGIGAAFLLRAEPADSLIVLALIGSVLGFLRYNFHPARIFLGDTGSMFLGFALASLALESAGKSTVLVSIGVPFLAAGVPIMDTILAIWRRSARRLTAKLGGGEEGPKIMGADKEHLHHRLLEAGFSQRKVAVILYMGNLLLVAIGLFSIFMSKALVGLFLIVFISGVYVVVRHVVHVEIWDTGRLLAEGIKRPGRAVIGMIVYPVCDLIWLSISLVAAMLLQYPAMMGLGVGEWAQLLPVWISPVFLMLVLGHTYSRVWSRSNFRDYLILFFSLTVGVLLTFAFLSAADADLKTENLRISIMFAYFSMFGIFGVRVITQTLREWMMISALNERAASRYVVRHILLYGAGNRGALYLRELRLVHPDEMATRKIIGFIDDDVNLRRRFVHGVRVLGHLEELEDILGSHDIDEIVITADLLEVNESRIREITARRGVLLSLWSTVTDEIMHETHEGQQEPQKPSIPK</sequence>
<feature type="transmembrane region" description="Helical" evidence="8">
    <location>
        <begin position="412"/>
        <end position="433"/>
    </location>
</feature>
<comment type="cofactor">
    <cofactor evidence="7">
        <name>Mg(2+)</name>
        <dbReference type="ChEBI" id="CHEBI:18420"/>
    </cofactor>
</comment>
<dbReference type="Pfam" id="PF13727">
    <property type="entry name" value="CoA_binding_3"/>
    <property type="match status" value="1"/>
</dbReference>
<reference evidence="9" key="2">
    <citation type="submission" date="2020-09" db="EMBL/GenBank/DDBJ databases">
        <authorList>
            <person name="Sun Q."/>
            <person name="Kim S."/>
        </authorList>
    </citation>
    <scope>NUCLEOTIDE SEQUENCE</scope>
    <source>
        <strain evidence="9">KCTC 12870</strain>
    </source>
</reference>
<evidence type="ECO:0000313" key="9">
    <source>
        <dbReference type="EMBL" id="GHC04754.1"/>
    </source>
</evidence>
<dbReference type="GO" id="GO:0005886">
    <property type="term" value="C:plasma membrane"/>
    <property type="evidence" value="ECO:0007669"/>
    <property type="project" value="UniProtKB-SubCell"/>
</dbReference>
<evidence type="ECO:0000256" key="3">
    <source>
        <dbReference type="ARBA" id="ARBA00022679"/>
    </source>
</evidence>
<feature type="transmembrane region" description="Helical" evidence="8">
    <location>
        <begin position="247"/>
        <end position="266"/>
    </location>
</feature>
<keyword evidence="7" id="KW-0479">Metal-binding</keyword>
<organism evidence="9 10">
    <name type="scientific">Cerasicoccus arenae</name>
    <dbReference type="NCBI Taxonomy" id="424488"/>
    <lineage>
        <taxon>Bacteria</taxon>
        <taxon>Pseudomonadati</taxon>
        <taxon>Verrucomicrobiota</taxon>
        <taxon>Opitutia</taxon>
        <taxon>Puniceicoccales</taxon>
        <taxon>Cerasicoccaceae</taxon>
        <taxon>Cerasicoccus</taxon>
    </lineage>
</organism>
<evidence type="ECO:0008006" key="11">
    <source>
        <dbReference type="Google" id="ProtNLM"/>
    </source>
</evidence>
<dbReference type="SUPFAM" id="SSF51735">
    <property type="entry name" value="NAD(P)-binding Rossmann-fold domains"/>
    <property type="match status" value="1"/>
</dbReference>
<protein>
    <recommendedName>
        <fullName evidence="11">Undecaprenyl/decaprenyl-phosphate alpha-N-acetylglucosaminyl 1-phosphate transferase</fullName>
    </recommendedName>
</protein>
<dbReference type="GO" id="GO:0009103">
    <property type="term" value="P:lipopolysaccharide biosynthetic process"/>
    <property type="evidence" value="ECO:0007669"/>
    <property type="project" value="TreeGrafter"/>
</dbReference>
<feature type="transmembrane region" description="Helical" evidence="8">
    <location>
        <begin position="139"/>
        <end position="161"/>
    </location>
</feature>
<evidence type="ECO:0000256" key="6">
    <source>
        <dbReference type="ARBA" id="ARBA00023136"/>
    </source>
</evidence>
<reference evidence="9" key="1">
    <citation type="journal article" date="2014" name="Int. J. Syst. Evol. Microbiol.">
        <title>Complete genome sequence of Corynebacterium casei LMG S-19264T (=DSM 44701T), isolated from a smear-ripened cheese.</title>
        <authorList>
            <consortium name="US DOE Joint Genome Institute (JGI-PGF)"/>
            <person name="Walter F."/>
            <person name="Albersmeier A."/>
            <person name="Kalinowski J."/>
            <person name="Ruckert C."/>
        </authorList>
    </citation>
    <scope>NUCLEOTIDE SEQUENCE</scope>
    <source>
        <strain evidence="9">KCTC 12870</strain>
    </source>
</reference>
<dbReference type="PANTHER" id="PTHR22926:SF3">
    <property type="entry name" value="UNDECAPRENYL-PHOSPHATE ALPHA-N-ACETYLGLUCOSAMINYL 1-PHOSPHATE TRANSFERASE"/>
    <property type="match status" value="1"/>
</dbReference>
<dbReference type="EMBL" id="BMXG01000013">
    <property type="protein sequence ID" value="GHC04754.1"/>
    <property type="molecule type" value="Genomic_DNA"/>
</dbReference>
<feature type="transmembrane region" description="Helical" evidence="8">
    <location>
        <begin position="168"/>
        <end position="187"/>
    </location>
</feature>
<feature type="transmembrane region" description="Helical" evidence="8">
    <location>
        <begin position="84"/>
        <end position="101"/>
    </location>
</feature>
<accession>A0A8J3DCK9</accession>
<proteinExistence type="predicted"/>
<dbReference type="CDD" id="cd06853">
    <property type="entry name" value="GT_WecA_like"/>
    <property type="match status" value="1"/>
</dbReference>
<evidence type="ECO:0000256" key="1">
    <source>
        <dbReference type="ARBA" id="ARBA00004651"/>
    </source>
</evidence>
<comment type="caution">
    <text evidence="9">The sequence shown here is derived from an EMBL/GenBank/DDBJ whole genome shotgun (WGS) entry which is preliminary data.</text>
</comment>
<feature type="transmembrane region" description="Helical" evidence="8">
    <location>
        <begin position="308"/>
        <end position="328"/>
    </location>
</feature>
<evidence type="ECO:0000256" key="7">
    <source>
        <dbReference type="PIRSR" id="PIRSR600715-1"/>
    </source>
</evidence>
<dbReference type="InterPro" id="IPR018480">
    <property type="entry name" value="PNAcMuramoyl-5peptid_Trfase_CS"/>
</dbReference>
<feature type="transmembrane region" description="Helical" evidence="8">
    <location>
        <begin position="445"/>
        <end position="465"/>
    </location>
</feature>
<dbReference type="Pfam" id="PF00953">
    <property type="entry name" value="Glycos_transf_4"/>
    <property type="match status" value="1"/>
</dbReference>
<keyword evidence="5 8" id="KW-1133">Transmembrane helix</keyword>
<feature type="transmembrane region" description="Helical" evidence="8">
    <location>
        <begin position="374"/>
        <end position="400"/>
    </location>
</feature>
<dbReference type="GO" id="GO:0046872">
    <property type="term" value="F:metal ion binding"/>
    <property type="evidence" value="ECO:0007669"/>
    <property type="project" value="UniProtKB-KW"/>
</dbReference>
<dbReference type="GO" id="GO:0044038">
    <property type="term" value="P:cell wall macromolecule biosynthetic process"/>
    <property type="evidence" value="ECO:0007669"/>
    <property type="project" value="TreeGrafter"/>
</dbReference>
<feature type="transmembrane region" description="Helical" evidence="8">
    <location>
        <begin position="216"/>
        <end position="235"/>
    </location>
</feature>
<evidence type="ECO:0000256" key="4">
    <source>
        <dbReference type="ARBA" id="ARBA00022692"/>
    </source>
</evidence>
<evidence type="ECO:0000256" key="2">
    <source>
        <dbReference type="ARBA" id="ARBA00022475"/>
    </source>
</evidence>
<dbReference type="PROSITE" id="PS01348">
    <property type="entry name" value="MRAY_2"/>
    <property type="match status" value="1"/>
</dbReference>
<evidence type="ECO:0000256" key="8">
    <source>
        <dbReference type="SAM" id="Phobius"/>
    </source>
</evidence>
<dbReference type="InterPro" id="IPR000715">
    <property type="entry name" value="Glycosyl_transferase_4"/>
</dbReference>
<dbReference type="GO" id="GO:0016780">
    <property type="term" value="F:phosphotransferase activity, for other substituted phosphate groups"/>
    <property type="evidence" value="ECO:0007669"/>
    <property type="project" value="InterPro"/>
</dbReference>
<comment type="subcellular location">
    <subcellularLocation>
        <location evidence="1">Cell membrane</location>
        <topology evidence="1">Multi-pass membrane protein</topology>
    </subcellularLocation>
</comment>
<feature type="transmembrane region" description="Helical" evidence="8">
    <location>
        <begin position="477"/>
        <end position="496"/>
    </location>
</feature>